<evidence type="ECO:0000313" key="3">
    <source>
        <dbReference type="Proteomes" id="UP000637074"/>
    </source>
</evidence>
<dbReference type="SUPFAM" id="SSF158682">
    <property type="entry name" value="TerB-like"/>
    <property type="match status" value="1"/>
</dbReference>
<evidence type="ECO:0000259" key="1">
    <source>
        <dbReference type="Pfam" id="PF05099"/>
    </source>
</evidence>
<dbReference type="EMBL" id="BNDS01000016">
    <property type="protein sequence ID" value="GHH99856.1"/>
    <property type="molecule type" value="Genomic_DNA"/>
</dbReference>
<keyword evidence="3" id="KW-1185">Reference proteome</keyword>
<reference evidence="2 3" key="1">
    <citation type="journal article" date="2022" name="Int. J. Syst. Evol. Microbiol.">
        <title>Neobacillus kokaensis sp. nov., isolated from soil.</title>
        <authorList>
            <person name="Yuki K."/>
            <person name="Matsubara H."/>
            <person name="Yamaguchi S."/>
        </authorList>
    </citation>
    <scope>NUCLEOTIDE SEQUENCE [LARGE SCALE GENOMIC DNA]</scope>
    <source>
        <strain evidence="2 3">LOB 377</strain>
    </source>
</reference>
<name>A0ABQ3N725_9BACI</name>
<protein>
    <recommendedName>
        <fullName evidence="1">Co-chaperone DjlA N-terminal domain-containing protein</fullName>
    </recommendedName>
</protein>
<dbReference type="Pfam" id="PF05099">
    <property type="entry name" value="TerB"/>
    <property type="match status" value="1"/>
</dbReference>
<feature type="domain" description="Co-chaperone DjlA N-terminal" evidence="1">
    <location>
        <begin position="45"/>
        <end position="110"/>
    </location>
</feature>
<sequence>MFLAELQQDEREAFLELAAFIAKIDGSVSVFETSVLSRYKKEMELEDYKEKGLSIDEILTSFKSERSKNIVLAELFQLIYADGVFHGQESEVVNLIKNNFEFKPNEFGSFKAWIDKIKELSVPYKE</sequence>
<dbReference type="Proteomes" id="UP000637074">
    <property type="component" value="Unassembled WGS sequence"/>
</dbReference>
<dbReference type="RefSeq" id="WP_191274820.1">
    <property type="nucleotide sequence ID" value="NZ_BNDS01000016.1"/>
</dbReference>
<dbReference type="InterPro" id="IPR029024">
    <property type="entry name" value="TerB-like"/>
</dbReference>
<accession>A0ABQ3N725</accession>
<dbReference type="Gene3D" id="1.10.3680.10">
    <property type="entry name" value="TerB-like"/>
    <property type="match status" value="1"/>
</dbReference>
<proteinExistence type="predicted"/>
<evidence type="ECO:0000313" key="2">
    <source>
        <dbReference type="EMBL" id="GHH99856.1"/>
    </source>
</evidence>
<dbReference type="InterPro" id="IPR007791">
    <property type="entry name" value="DjlA_N"/>
</dbReference>
<comment type="caution">
    <text evidence="2">The sequence shown here is derived from an EMBL/GenBank/DDBJ whole genome shotgun (WGS) entry which is preliminary data.</text>
</comment>
<organism evidence="2 3">
    <name type="scientific">Neobacillus kokaensis</name>
    <dbReference type="NCBI Taxonomy" id="2759023"/>
    <lineage>
        <taxon>Bacteria</taxon>
        <taxon>Bacillati</taxon>
        <taxon>Bacillota</taxon>
        <taxon>Bacilli</taxon>
        <taxon>Bacillales</taxon>
        <taxon>Bacillaceae</taxon>
        <taxon>Neobacillus</taxon>
    </lineage>
</organism>
<gene>
    <name evidence="2" type="ORF">AM1BK_33990</name>
</gene>